<proteinExistence type="inferred from homology"/>
<dbReference type="Proteomes" id="UP000093985">
    <property type="component" value="Unassembled WGS sequence"/>
</dbReference>
<evidence type="ECO:0000256" key="1">
    <source>
        <dbReference type="ARBA" id="ARBA00007534"/>
    </source>
</evidence>
<reference evidence="8" key="3">
    <citation type="submission" date="2016-06" db="EMBL/GenBank/DDBJ databases">
        <authorList>
            <person name="Sutton G."/>
            <person name="Brinkac L."/>
            <person name="Sanka R."/>
            <person name="Adams M."/>
            <person name="Lau E."/>
            <person name="Mehaffy C."/>
            <person name="Tameris M."/>
            <person name="Hatherill M."/>
            <person name="Hanekom W."/>
            <person name="Mahomed H."/>
            <person name="Mcshane H."/>
        </authorList>
    </citation>
    <scope>NUCLEOTIDE SEQUENCE [LARGE SCALE GENOMIC DNA]</scope>
    <source>
        <strain evidence="8">852014-51077_SCH5608930-a</strain>
    </source>
</reference>
<reference evidence="7" key="2">
    <citation type="submission" date="2016-06" db="EMBL/GenBank/DDBJ databases">
        <authorList>
            <person name="Sutton G."/>
            <person name="Brinkac L."/>
            <person name="Sanka R."/>
            <person name="Adams M."/>
            <person name="Lau E."/>
            <person name="Garcia-Basteiro A."/>
            <person name="Lopez-Varela E."/>
            <person name="Palencia S."/>
        </authorList>
    </citation>
    <scope>NUCLEOTIDE SEQUENCE [LARGE SCALE GENOMIC DNA]</scope>
    <source>
        <strain evidence="7">1274684.2</strain>
    </source>
</reference>
<dbReference type="GO" id="GO:0052689">
    <property type="term" value="F:carboxylic ester hydrolase activity"/>
    <property type="evidence" value="ECO:0007669"/>
    <property type="project" value="UniProtKB-KW"/>
</dbReference>
<keyword evidence="4" id="KW-1015">Disulfide bond</keyword>
<dbReference type="Proteomes" id="UP000093759">
    <property type="component" value="Unassembled WGS sequence"/>
</dbReference>
<dbReference type="InterPro" id="IPR029058">
    <property type="entry name" value="AB_hydrolase_fold"/>
</dbReference>
<accession>A0A1A2E329</accession>
<evidence type="ECO:0000313" key="5">
    <source>
        <dbReference type="EMBL" id="OBG06046.1"/>
    </source>
</evidence>
<organism evidence="5 8">
    <name type="scientific">Mycolicibacter sinensis (strain JDM601)</name>
    <name type="common">Mycobacterium sinense</name>
    <dbReference type="NCBI Taxonomy" id="875328"/>
    <lineage>
        <taxon>Bacteria</taxon>
        <taxon>Bacillati</taxon>
        <taxon>Actinomycetota</taxon>
        <taxon>Actinomycetes</taxon>
        <taxon>Mycobacteriales</taxon>
        <taxon>Mycobacteriaceae</taxon>
        <taxon>Mycolicibacter</taxon>
    </lineage>
</organism>
<evidence type="ECO:0000313" key="6">
    <source>
        <dbReference type="EMBL" id="OBK86947.1"/>
    </source>
</evidence>
<gene>
    <name evidence="6" type="ORF">A5648_04760</name>
    <name evidence="5" type="ORF">A5771_09105</name>
</gene>
<protein>
    <submittedName>
        <fullName evidence="5">Cutinase</fullName>
    </submittedName>
</protein>
<sequence length="237" mass="25085">MLTSRHDLCHHVRVNTRRILRSLGVVLALTWLLQSTAVTPPSAFAEPCPDVQVLFARGTDEAIGVGETGQAFVDALRPRIGERSMDVYAVDYPATNDWPTGIQGIRDATAHIEATAANCPKTKMVLSGFSQGAAVMGFSTANAIPDGVVGVDVPRPMAPEVADHVAAVVLFGTPNERAMNFLGQPPLVIGPAYAAKTIQLCVPEDPVCSEGMNFSAHYPGAYDGIVEEGAAYAANRL</sequence>
<evidence type="ECO:0000256" key="2">
    <source>
        <dbReference type="ARBA" id="ARBA00022487"/>
    </source>
</evidence>
<dbReference type="PANTHER" id="PTHR33630">
    <property type="entry name" value="CUTINASE RV1984C-RELATED-RELATED"/>
    <property type="match status" value="1"/>
</dbReference>
<reference evidence="5" key="1">
    <citation type="submission" date="2016-06" db="EMBL/GenBank/DDBJ databases">
        <authorList>
            <person name="Kjaerup R.B."/>
            <person name="Dalgaard T.S."/>
            <person name="Juul-Madsen H.R."/>
        </authorList>
    </citation>
    <scope>NUCLEOTIDE SEQUENCE [LARGE SCALE GENOMIC DNA]</scope>
    <source>
        <strain evidence="6">1274684.2</strain>
        <strain evidence="5">852014-51077_SCH5608930-a</strain>
    </source>
</reference>
<dbReference type="SMART" id="SM01110">
    <property type="entry name" value="Cutinase"/>
    <property type="match status" value="1"/>
</dbReference>
<dbReference type="SUPFAM" id="SSF53474">
    <property type="entry name" value="alpha/beta-Hydrolases"/>
    <property type="match status" value="1"/>
</dbReference>
<evidence type="ECO:0000256" key="4">
    <source>
        <dbReference type="ARBA" id="ARBA00023157"/>
    </source>
</evidence>
<keyword evidence="2" id="KW-0719">Serine esterase</keyword>
<dbReference type="Gene3D" id="3.40.50.1820">
    <property type="entry name" value="alpha/beta hydrolase"/>
    <property type="match status" value="1"/>
</dbReference>
<dbReference type="InterPro" id="IPR000675">
    <property type="entry name" value="Cutinase/axe"/>
</dbReference>
<dbReference type="EMBL" id="LZIN01000053">
    <property type="protein sequence ID" value="OBG06046.1"/>
    <property type="molecule type" value="Genomic_DNA"/>
</dbReference>
<dbReference type="PANTHER" id="PTHR33630:SF9">
    <property type="entry name" value="CUTINASE 4"/>
    <property type="match status" value="1"/>
</dbReference>
<evidence type="ECO:0000256" key="3">
    <source>
        <dbReference type="ARBA" id="ARBA00022801"/>
    </source>
</evidence>
<dbReference type="EMBL" id="LZMF01000081">
    <property type="protein sequence ID" value="OBK86947.1"/>
    <property type="molecule type" value="Genomic_DNA"/>
</dbReference>
<keyword evidence="3" id="KW-0378">Hydrolase</keyword>
<dbReference type="Pfam" id="PF01083">
    <property type="entry name" value="Cutinase"/>
    <property type="match status" value="1"/>
</dbReference>
<evidence type="ECO:0000313" key="8">
    <source>
        <dbReference type="Proteomes" id="UP000093985"/>
    </source>
</evidence>
<comment type="caution">
    <text evidence="5">The sequence shown here is derived from an EMBL/GenBank/DDBJ whole genome shotgun (WGS) entry which is preliminary data.</text>
</comment>
<dbReference type="AlphaFoldDB" id="A0A1A2E329"/>
<name>A0A1A2E329_MYCSD</name>
<comment type="similarity">
    <text evidence="1">Belongs to the cutinase family.</text>
</comment>
<evidence type="ECO:0000313" key="7">
    <source>
        <dbReference type="Proteomes" id="UP000093759"/>
    </source>
</evidence>